<dbReference type="Gene3D" id="3.30.200.20">
    <property type="entry name" value="Phosphorylase Kinase, domain 1"/>
    <property type="match status" value="1"/>
</dbReference>
<dbReference type="InterPro" id="IPR008271">
    <property type="entry name" value="Ser/Thr_kinase_AS"/>
</dbReference>
<keyword evidence="7" id="KW-1185">Reference proteome</keyword>
<dbReference type="InterPro" id="IPR027417">
    <property type="entry name" value="P-loop_NTPase"/>
</dbReference>
<dbReference type="InterPro" id="IPR041664">
    <property type="entry name" value="AAA_16"/>
</dbReference>
<dbReference type="InterPro" id="IPR000719">
    <property type="entry name" value="Prot_kinase_dom"/>
</dbReference>
<feature type="domain" description="Protein kinase" evidence="5">
    <location>
        <begin position="12"/>
        <end position="280"/>
    </location>
</feature>
<proteinExistence type="predicted"/>
<keyword evidence="3 6" id="KW-0418">Kinase</keyword>
<sequence length="1315" mass="139998">MGALERVIGGRFEILERFGKGSFGEVLRARDHATGGLVAIKRLFDEDASPELRERFHREARYLACTTSPHVVRFVAEGMDRQGKPCIALEWLEGTDLARLLGRGPLPVEVAVEITRRAALGLHALHEQGIVHRDVKPANFFVVGDAARLADVGSPPVKLIDLGIARASGERALTERGSRLGTPVYMSPEQARGEEDVTAASDLFSLGIVLYELVSGKRPFSGDRTLIVLAKIVLHEPPSLDVARPDVPAELSALVARALAKCPAERFGSALEMARALERVSIEFARRARGSSPPPSWAEVQADPSMPASGLTPVLHVKVPPRPASELLSGRGEQRVITAVFADLSAAADRTAGRLALELSAGELGGVCHGTLGHQVIVVFGSAASAGDEALRGARLALSVRARVPGARIVVATSRARVGETGLSADVIERGSGLRPSGAGEAIVLDAPTARLVGALLAVEEIHGGFLLRGEIGAEVPAYPRLLGRATPTVGRDPELAMLETMYTSCVAERAARLVLVTGPAGVGKSRLRWEISTRVAGRAEAPTILLGRGESLRAGSPYAMIADLVRRAAGIVEGEAPEAQRRKIEARIGPLVSPVDVGRLVDFLGELGQVQAVPGAASAALRAARSDPALMGDATRMAFEDWIAAECARAPVLILLEDLHWGDLPTVKLVTSVVAAARDMPLYVLALARPEVHVLFPSLAKEERTTVMRVDALRPEACERLARAVLGAGADPAVVRLVAERAGGNAFYLEEMIRAAAEGKEGLPDSVLGLVQARLDALGRASKRVLRAASIFGERFSPAGVRALCGGDGALVSDALDELVEREVLIRCPDPARASRDDLAFRHALVREAAYAMLSPEDLTRGHKLAAEWLGASGETDAALVATHFERGGEPELAIGWWLRAAEQALVGNDFDAAIERAELGARRAEGEVLGSLRLVQAEASRWRGDAERGSSWAREAVALLPRGSSAYFRAIGEIVSSAGRRAAWDEVERWLDEALALEASHEARSAQIACVCPGATLLLQAGRTERAARVSERALSLASGVRDLEPYAVGRIGQLRAFRALHEGDLSGARRGYVRSMALFESAGHVRQACVERINLGHVCAELGDLDRAEEVLSTCLSAAQRMRLGTVEAACHLNLARVLSERGRLADASIAAARAEEQGRAHGGHRIVGAAEVHRSGIAYRRGDFVEAEALSRKAEATLSNVPPLRAGAMASRARALVALGRVEEALVEARRANAIVESGKHETLDKLVRLVHAEVLWAAGAKEEARAAIEKARAEILRSADRIGEPELCRSFLENVEVHARTIALVAAWAV</sequence>
<dbReference type="OrthoDB" id="5476521at2"/>
<dbReference type="Gene3D" id="1.25.40.10">
    <property type="entry name" value="Tetratricopeptide repeat domain"/>
    <property type="match status" value="2"/>
</dbReference>
<evidence type="ECO:0000313" key="7">
    <source>
        <dbReference type="Proteomes" id="UP000309215"/>
    </source>
</evidence>
<dbReference type="RefSeq" id="WP_136933833.1">
    <property type="nucleotide sequence ID" value="NZ_SSMQ01000054.1"/>
</dbReference>
<name>A0A4U1IYG9_9BACT</name>
<evidence type="ECO:0000259" key="5">
    <source>
        <dbReference type="PROSITE" id="PS50011"/>
    </source>
</evidence>
<evidence type="ECO:0000256" key="2">
    <source>
        <dbReference type="ARBA" id="ARBA00022741"/>
    </source>
</evidence>
<dbReference type="Pfam" id="PF13191">
    <property type="entry name" value="AAA_16"/>
    <property type="match status" value="1"/>
</dbReference>
<protein>
    <submittedName>
        <fullName evidence="6">Serine/threonine-protein kinase PknK</fullName>
    </submittedName>
</protein>
<dbReference type="PANTHER" id="PTHR43289:SF6">
    <property type="entry name" value="SERINE_THREONINE-PROTEIN KINASE NEKL-3"/>
    <property type="match status" value="1"/>
</dbReference>
<dbReference type="SUPFAM" id="SSF48452">
    <property type="entry name" value="TPR-like"/>
    <property type="match status" value="1"/>
</dbReference>
<dbReference type="CDD" id="cd14014">
    <property type="entry name" value="STKc_PknB_like"/>
    <property type="match status" value="1"/>
</dbReference>
<dbReference type="SUPFAM" id="SSF56112">
    <property type="entry name" value="Protein kinase-like (PK-like)"/>
    <property type="match status" value="1"/>
</dbReference>
<dbReference type="Gene3D" id="1.10.510.10">
    <property type="entry name" value="Transferase(Phosphotransferase) domain 1"/>
    <property type="match status" value="1"/>
</dbReference>
<dbReference type="Pfam" id="PF00069">
    <property type="entry name" value="Pkinase"/>
    <property type="match status" value="1"/>
</dbReference>
<dbReference type="EMBL" id="SSMQ01000054">
    <property type="protein sequence ID" value="TKC99703.1"/>
    <property type="molecule type" value="Genomic_DNA"/>
</dbReference>
<dbReference type="PROSITE" id="PS00108">
    <property type="entry name" value="PROTEIN_KINASE_ST"/>
    <property type="match status" value="1"/>
</dbReference>
<gene>
    <name evidence="6" type="ORF">E8A74_37115</name>
</gene>
<evidence type="ECO:0000256" key="1">
    <source>
        <dbReference type="ARBA" id="ARBA00022679"/>
    </source>
</evidence>
<keyword evidence="4" id="KW-0067">ATP-binding</keyword>
<dbReference type="SUPFAM" id="SSF52540">
    <property type="entry name" value="P-loop containing nucleoside triphosphate hydrolases"/>
    <property type="match status" value="1"/>
</dbReference>
<evidence type="ECO:0000256" key="4">
    <source>
        <dbReference type="ARBA" id="ARBA00022840"/>
    </source>
</evidence>
<dbReference type="InterPro" id="IPR011009">
    <property type="entry name" value="Kinase-like_dom_sf"/>
</dbReference>
<dbReference type="GO" id="GO:0004674">
    <property type="term" value="F:protein serine/threonine kinase activity"/>
    <property type="evidence" value="ECO:0007669"/>
    <property type="project" value="TreeGrafter"/>
</dbReference>
<evidence type="ECO:0000313" key="6">
    <source>
        <dbReference type="EMBL" id="TKC99703.1"/>
    </source>
</evidence>
<dbReference type="SMART" id="SM00220">
    <property type="entry name" value="S_TKc"/>
    <property type="match status" value="1"/>
</dbReference>
<reference evidence="6 7" key="1">
    <citation type="submission" date="2019-04" db="EMBL/GenBank/DDBJ databases">
        <authorList>
            <person name="Li Y."/>
            <person name="Wang J."/>
        </authorList>
    </citation>
    <scope>NUCLEOTIDE SEQUENCE [LARGE SCALE GENOMIC DNA]</scope>
    <source>
        <strain evidence="6 7">DSM 14668</strain>
    </source>
</reference>
<evidence type="ECO:0000256" key="3">
    <source>
        <dbReference type="ARBA" id="ARBA00022777"/>
    </source>
</evidence>
<organism evidence="6 7">
    <name type="scientific">Polyangium fumosum</name>
    <dbReference type="NCBI Taxonomy" id="889272"/>
    <lineage>
        <taxon>Bacteria</taxon>
        <taxon>Pseudomonadati</taxon>
        <taxon>Myxococcota</taxon>
        <taxon>Polyangia</taxon>
        <taxon>Polyangiales</taxon>
        <taxon>Polyangiaceae</taxon>
        <taxon>Polyangium</taxon>
    </lineage>
</organism>
<accession>A0A4U1IYG9</accession>
<dbReference type="PROSITE" id="PS50011">
    <property type="entry name" value="PROTEIN_KINASE_DOM"/>
    <property type="match status" value="1"/>
</dbReference>
<dbReference type="Proteomes" id="UP000309215">
    <property type="component" value="Unassembled WGS sequence"/>
</dbReference>
<dbReference type="InterPro" id="IPR011990">
    <property type="entry name" value="TPR-like_helical_dom_sf"/>
</dbReference>
<dbReference type="GO" id="GO:0005524">
    <property type="term" value="F:ATP binding"/>
    <property type="evidence" value="ECO:0007669"/>
    <property type="project" value="UniProtKB-KW"/>
</dbReference>
<dbReference type="PANTHER" id="PTHR43289">
    <property type="entry name" value="MITOGEN-ACTIVATED PROTEIN KINASE KINASE KINASE 20-RELATED"/>
    <property type="match status" value="1"/>
</dbReference>
<keyword evidence="2" id="KW-0547">Nucleotide-binding</keyword>
<comment type="caution">
    <text evidence="6">The sequence shown here is derived from an EMBL/GenBank/DDBJ whole genome shotgun (WGS) entry which is preliminary data.</text>
</comment>
<keyword evidence="1" id="KW-0808">Transferase</keyword>